<evidence type="ECO:0000256" key="7">
    <source>
        <dbReference type="SAM" id="Phobius"/>
    </source>
</evidence>
<dbReference type="PANTHER" id="PTHR24186">
    <property type="entry name" value="PROTEIN PHOSPHATASE 1 REGULATORY SUBUNIT"/>
    <property type="match status" value="1"/>
</dbReference>
<evidence type="ECO:0000313" key="10">
    <source>
        <dbReference type="Proteomes" id="UP001630127"/>
    </source>
</evidence>
<keyword evidence="6 7" id="KW-0472">Membrane</keyword>
<accession>A0ABD3AF36</accession>
<evidence type="ECO:0000256" key="1">
    <source>
        <dbReference type="ARBA" id="ARBA00004141"/>
    </source>
</evidence>
<dbReference type="Pfam" id="PF13962">
    <property type="entry name" value="PGG"/>
    <property type="match status" value="1"/>
</dbReference>
<evidence type="ECO:0000256" key="3">
    <source>
        <dbReference type="ARBA" id="ARBA00022737"/>
    </source>
</evidence>
<evidence type="ECO:0000259" key="8">
    <source>
        <dbReference type="Pfam" id="PF13962"/>
    </source>
</evidence>
<dbReference type="Proteomes" id="UP001630127">
    <property type="component" value="Unassembled WGS sequence"/>
</dbReference>
<feature type="transmembrane region" description="Helical" evidence="7">
    <location>
        <begin position="88"/>
        <end position="106"/>
    </location>
</feature>
<keyword evidence="4 7" id="KW-1133">Transmembrane helix</keyword>
<feature type="domain" description="PGG" evidence="8">
    <location>
        <begin position="84"/>
        <end position="157"/>
    </location>
</feature>
<dbReference type="InterPro" id="IPR026961">
    <property type="entry name" value="PGG_dom"/>
</dbReference>
<evidence type="ECO:0000313" key="9">
    <source>
        <dbReference type="EMBL" id="KAL3530143.1"/>
    </source>
</evidence>
<dbReference type="EMBL" id="JBJUIK010000004">
    <property type="protein sequence ID" value="KAL3530143.1"/>
    <property type="molecule type" value="Genomic_DNA"/>
</dbReference>
<name>A0ABD3AF36_9GENT</name>
<keyword evidence="10" id="KW-1185">Reference proteome</keyword>
<keyword evidence="3" id="KW-0677">Repeat</keyword>
<keyword evidence="5" id="KW-0040">ANK repeat</keyword>
<dbReference type="GO" id="GO:0016020">
    <property type="term" value="C:membrane"/>
    <property type="evidence" value="ECO:0007669"/>
    <property type="project" value="UniProtKB-SubCell"/>
</dbReference>
<feature type="transmembrane region" description="Helical" evidence="7">
    <location>
        <begin position="134"/>
        <end position="157"/>
    </location>
</feature>
<evidence type="ECO:0000256" key="5">
    <source>
        <dbReference type="ARBA" id="ARBA00023043"/>
    </source>
</evidence>
<comment type="caution">
    <text evidence="9">The sequence shown here is derived from an EMBL/GenBank/DDBJ whole genome shotgun (WGS) entry which is preliminary data.</text>
</comment>
<keyword evidence="2 7" id="KW-0812">Transmembrane</keyword>
<reference evidence="9 10" key="1">
    <citation type="submission" date="2024-11" db="EMBL/GenBank/DDBJ databases">
        <title>A near-complete genome assembly of Cinchona calisaya.</title>
        <authorList>
            <person name="Lian D.C."/>
            <person name="Zhao X.W."/>
            <person name="Wei L."/>
        </authorList>
    </citation>
    <scope>NUCLEOTIDE SEQUENCE [LARGE SCALE GENOMIC DNA]</scope>
    <source>
        <tissue evidence="9">Nenye</tissue>
    </source>
</reference>
<protein>
    <recommendedName>
        <fullName evidence="8">PGG domain-containing protein</fullName>
    </recommendedName>
</protein>
<gene>
    <name evidence="9" type="ORF">ACH5RR_009465</name>
</gene>
<dbReference type="PANTHER" id="PTHR24186:SF38">
    <property type="entry name" value="ANKYRIN REPEAT FAMILY PROTEIN"/>
    <property type="match status" value="1"/>
</dbReference>
<organism evidence="9 10">
    <name type="scientific">Cinchona calisaya</name>
    <dbReference type="NCBI Taxonomy" id="153742"/>
    <lineage>
        <taxon>Eukaryota</taxon>
        <taxon>Viridiplantae</taxon>
        <taxon>Streptophyta</taxon>
        <taxon>Embryophyta</taxon>
        <taxon>Tracheophyta</taxon>
        <taxon>Spermatophyta</taxon>
        <taxon>Magnoliopsida</taxon>
        <taxon>eudicotyledons</taxon>
        <taxon>Gunneridae</taxon>
        <taxon>Pentapetalae</taxon>
        <taxon>asterids</taxon>
        <taxon>lamiids</taxon>
        <taxon>Gentianales</taxon>
        <taxon>Rubiaceae</taxon>
        <taxon>Cinchonoideae</taxon>
        <taxon>Cinchoneae</taxon>
        <taxon>Cinchona</taxon>
    </lineage>
</organism>
<comment type="subcellular location">
    <subcellularLocation>
        <location evidence="1">Membrane</location>
        <topology evidence="1">Multi-pass membrane protein</topology>
    </subcellularLocation>
</comment>
<sequence>VVKLLIGKASINHKNRAGLTALDIVVGLHSNTAATGKIKRILHAAGARRSSTLPKIDSLADIFSSKVSQKKILVDIGRLHNLSSETRNTVLVVAILITTTTYQAILSPPRGFFSGNDTNNTPSLIDSTTALNSYFRTVVICNTIPFITSIGVICLLLPRTIYNLFLVIPLFF</sequence>
<evidence type="ECO:0000256" key="4">
    <source>
        <dbReference type="ARBA" id="ARBA00022989"/>
    </source>
</evidence>
<dbReference type="AlphaFoldDB" id="A0ABD3AF36"/>
<proteinExistence type="predicted"/>
<evidence type="ECO:0000256" key="2">
    <source>
        <dbReference type="ARBA" id="ARBA00022692"/>
    </source>
</evidence>
<feature type="non-terminal residue" evidence="9">
    <location>
        <position position="1"/>
    </location>
</feature>
<evidence type="ECO:0000256" key="6">
    <source>
        <dbReference type="ARBA" id="ARBA00023136"/>
    </source>
</evidence>